<name>A0ABY5VAE8_9BACT</name>
<sequence>MKNKLKDILLLVKWSTVSTDYFGKTRTWIYQRISGYDVNGKAAEFSPAERERLREALHDIAARINAAADNI</sequence>
<dbReference type="Pfam" id="PF16476">
    <property type="entry name" value="DUF5053"/>
    <property type="match status" value="1"/>
</dbReference>
<reference evidence="1" key="1">
    <citation type="journal article" date="2022" name="Cell">
        <title>Design, construction, and in vivo augmentation of a complex gut microbiome.</title>
        <authorList>
            <person name="Cheng A.G."/>
            <person name="Ho P.Y."/>
            <person name="Aranda-Diaz A."/>
            <person name="Jain S."/>
            <person name="Yu F.B."/>
            <person name="Meng X."/>
            <person name="Wang M."/>
            <person name="Iakiviak M."/>
            <person name="Nagashima K."/>
            <person name="Zhao A."/>
            <person name="Murugkar P."/>
            <person name="Patil A."/>
            <person name="Atabakhsh K."/>
            <person name="Weakley A."/>
            <person name="Yan J."/>
            <person name="Brumbaugh A.R."/>
            <person name="Higginbottom S."/>
            <person name="Dimas A."/>
            <person name="Shiver A.L."/>
            <person name="Deutschbauer A."/>
            <person name="Neff N."/>
            <person name="Sonnenburg J.L."/>
            <person name="Huang K.C."/>
            <person name="Fischbach M.A."/>
        </authorList>
    </citation>
    <scope>NUCLEOTIDE SEQUENCE</scope>
    <source>
        <strain evidence="1">JC50</strain>
    </source>
</reference>
<evidence type="ECO:0000313" key="1">
    <source>
        <dbReference type="EMBL" id="UWN66179.1"/>
    </source>
</evidence>
<proteinExistence type="predicted"/>
<accession>A0ABY5VAE8</accession>
<dbReference type="Proteomes" id="UP001058267">
    <property type="component" value="Chromosome"/>
</dbReference>
<evidence type="ECO:0000313" key="2">
    <source>
        <dbReference type="Proteomes" id="UP001058267"/>
    </source>
</evidence>
<dbReference type="RefSeq" id="WP_019152276.1">
    <property type="nucleotide sequence ID" value="NZ_CP102252.1"/>
</dbReference>
<dbReference type="EMBL" id="CP102252">
    <property type="protein sequence ID" value="UWN66179.1"/>
    <property type="molecule type" value="Genomic_DNA"/>
</dbReference>
<keyword evidence="2" id="KW-1185">Reference proteome</keyword>
<dbReference type="InterPro" id="IPR032483">
    <property type="entry name" value="DUF5053"/>
</dbReference>
<gene>
    <name evidence="1" type="ORF">NQ519_04915</name>
</gene>
<organism evidence="1 2">
    <name type="scientific">Alistipes senegalensis JC50</name>
    <dbReference type="NCBI Taxonomy" id="1033732"/>
    <lineage>
        <taxon>Bacteria</taxon>
        <taxon>Pseudomonadati</taxon>
        <taxon>Bacteroidota</taxon>
        <taxon>Bacteroidia</taxon>
        <taxon>Bacteroidales</taxon>
        <taxon>Rikenellaceae</taxon>
        <taxon>Alistipes</taxon>
    </lineage>
</organism>
<protein>
    <submittedName>
        <fullName evidence="1">DUF5053 domain-containing protein</fullName>
    </submittedName>
</protein>